<evidence type="ECO:0000313" key="3">
    <source>
        <dbReference type="EMBL" id="HJF32173.1"/>
    </source>
</evidence>
<feature type="domain" description="Transcription regulator PadR C-terminal" evidence="2">
    <location>
        <begin position="89"/>
        <end position="171"/>
    </location>
</feature>
<evidence type="ECO:0000259" key="2">
    <source>
        <dbReference type="Pfam" id="PF10400"/>
    </source>
</evidence>
<accession>A0A921KDK3</accession>
<dbReference type="Gene3D" id="1.10.10.10">
    <property type="entry name" value="Winged helix-like DNA-binding domain superfamily/Winged helix DNA-binding domain"/>
    <property type="match status" value="1"/>
</dbReference>
<dbReference type="AlphaFoldDB" id="A0A921KDK3"/>
<dbReference type="InterPro" id="IPR036390">
    <property type="entry name" value="WH_DNA-bd_sf"/>
</dbReference>
<gene>
    <name evidence="3" type="ORF">K8V56_10420</name>
</gene>
<organism evidence="3 4">
    <name type="scientific">Sporosarcina psychrophila</name>
    <name type="common">Bacillus psychrophilus</name>
    <dbReference type="NCBI Taxonomy" id="1476"/>
    <lineage>
        <taxon>Bacteria</taxon>
        <taxon>Bacillati</taxon>
        <taxon>Bacillota</taxon>
        <taxon>Bacilli</taxon>
        <taxon>Bacillales</taxon>
        <taxon>Caryophanaceae</taxon>
        <taxon>Sporosarcina</taxon>
    </lineage>
</organism>
<dbReference type="PANTHER" id="PTHR43252">
    <property type="entry name" value="TRANSCRIPTIONAL REGULATOR YQJI"/>
    <property type="match status" value="1"/>
</dbReference>
<dbReference type="EMBL" id="DYWT01000172">
    <property type="protein sequence ID" value="HJF32173.1"/>
    <property type="molecule type" value="Genomic_DNA"/>
</dbReference>
<dbReference type="Gene3D" id="6.10.140.1570">
    <property type="match status" value="1"/>
</dbReference>
<dbReference type="InterPro" id="IPR005149">
    <property type="entry name" value="Tscrpt_reg_PadR_N"/>
</dbReference>
<dbReference type="InterPro" id="IPR018309">
    <property type="entry name" value="Tscrpt_reg_PadR_C"/>
</dbReference>
<feature type="domain" description="Transcription regulator PadR N-terminal" evidence="1">
    <location>
        <begin position="6"/>
        <end position="77"/>
    </location>
</feature>
<evidence type="ECO:0000259" key="1">
    <source>
        <dbReference type="Pfam" id="PF03551"/>
    </source>
</evidence>
<dbReference type="Proteomes" id="UP000698173">
    <property type="component" value="Unassembled WGS sequence"/>
</dbReference>
<dbReference type="Pfam" id="PF03551">
    <property type="entry name" value="PadR"/>
    <property type="match status" value="1"/>
</dbReference>
<dbReference type="PANTHER" id="PTHR43252:SF2">
    <property type="entry name" value="TRANSCRIPTION REGULATOR, PADR-LIKE FAMILY"/>
    <property type="match status" value="1"/>
</dbReference>
<dbReference type="Pfam" id="PF10400">
    <property type="entry name" value="Vir_act_alpha_C"/>
    <property type="match status" value="1"/>
</dbReference>
<reference evidence="3" key="1">
    <citation type="journal article" date="2021" name="PeerJ">
        <title>Extensive microbial diversity within the chicken gut microbiome revealed by metagenomics and culture.</title>
        <authorList>
            <person name="Gilroy R."/>
            <person name="Ravi A."/>
            <person name="Getino M."/>
            <person name="Pursley I."/>
            <person name="Horton D.L."/>
            <person name="Alikhan N.F."/>
            <person name="Baker D."/>
            <person name="Gharbi K."/>
            <person name="Hall N."/>
            <person name="Watson M."/>
            <person name="Adriaenssens E.M."/>
            <person name="Foster-Nyarko E."/>
            <person name="Jarju S."/>
            <person name="Secka A."/>
            <person name="Antonio M."/>
            <person name="Oren A."/>
            <person name="Chaudhuri R.R."/>
            <person name="La Ragione R."/>
            <person name="Hildebrand F."/>
            <person name="Pallen M.J."/>
        </authorList>
    </citation>
    <scope>NUCLEOTIDE SEQUENCE</scope>
    <source>
        <strain evidence="3">CHK171-7178</strain>
    </source>
</reference>
<sequence>MLEHILLGLLREQPMTGYELKKTIDSTVGFFYSTSFGSLYPALKRLEEKEYVIVEEVKGDNKNKKMYTLQKDGEVAFVEWLKQPLKSSKNEHLLRIFFLDYLDEEKQTFLLKEYQNKLKSERHKLKEVEKIVIGELEGITNPQDFYYRLSVLQYGVRHFEMELDWLEDIIRRKDV</sequence>
<evidence type="ECO:0000313" key="4">
    <source>
        <dbReference type="Proteomes" id="UP000698173"/>
    </source>
</evidence>
<protein>
    <submittedName>
        <fullName evidence="3">PadR family transcriptional regulator</fullName>
    </submittedName>
</protein>
<dbReference type="SUPFAM" id="SSF46785">
    <property type="entry name" value="Winged helix' DNA-binding domain"/>
    <property type="match status" value="1"/>
</dbReference>
<proteinExistence type="predicted"/>
<comment type="caution">
    <text evidence="3">The sequence shown here is derived from an EMBL/GenBank/DDBJ whole genome shotgun (WGS) entry which is preliminary data.</text>
</comment>
<reference evidence="3" key="2">
    <citation type="submission" date="2021-09" db="EMBL/GenBank/DDBJ databases">
        <authorList>
            <person name="Gilroy R."/>
        </authorList>
    </citation>
    <scope>NUCLEOTIDE SEQUENCE</scope>
    <source>
        <strain evidence="3">CHK171-7178</strain>
    </source>
</reference>
<dbReference type="InterPro" id="IPR036388">
    <property type="entry name" value="WH-like_DNA-bd_sf"/>
</dbReference>
<name>A0A921KDK3_SPOPS</name>